<evidence type="ECO:0000256" key="1">
    <source>
        <dbReference type="ARBA" id="ARBA00004141"/>
    </source>
</evidence>
<dbReference type="GO" id="GO:0015297">
    <property type="term" value="F:antiporter activity"/>
    <property type="evidence" value="ECO:0007669"/>
    <property type="project" value="InterPro"/>
</dbReference>
<proteinExistence type="inferred from homology"/>
<dbReference type="PANTHER" id="PTHR43298">
    <property type="entry name" value="MULTIDRUG RESISTANCE PROTEIN NORM-RELATED"/>
    <property type="match status" value="1"/>
</dbReference>
<evidence type="ECO:0000313" key="9">
    <source>
        <dbReference type="Proteomes" id="UP000008641"/>
    </source>
</evidence>
<evidence type="ECO:0000256" key="6">
    <source>
        <dbReference type="ARBA" id="ARBA00023136"/>
    </source>
</evidence>
<dbReference type="InterPro" id="IPR050222">
    <property type="entry name" value="MATE_MdtK"/>
</dbReference>
<dbReference type="InterPro" id="IPR002528">
    <property type="entry name" value="MATE_fam"/>
</dbReference>
<feature type="transmembrane region" description="Helical" evidence="7">
    <location>
        <begin position="136"/>
        <end position="160"/>
    </location>
</feature>
<feature type="transmembrane region" description="Helical" evidence="7">
    <location>
        <begin position="395"/>
        <end position="412"/>
    </location>
</feature>
<name>F0NZF1_WEEVC</name>
<feature type="transmembrane region" description="Helical" evidence="7">
    <location>
        <begin position="167"/>
        <end position="188"/>
    </location>
</feature>
<dbReference type="AlphaFoldDB" id="F0NZF1"/>
<evidence type="ECO:0000256" key="3">
    <source>
        <dbReference type="ARBA" id="ARBA00022448"/>
    </source>
</evidence>
<keyword evidence="4 7" id="KW-0812">Transmembrane</keyword>
<dbReference type="CDD" id="cd13136">
    <property type="entry name" value="MATE_DinF_like"/>
    <property type="match status" value="1"/>
</dbReference>
<feature type="transmembrane region" description="Helical" evidence="7">
    <location>
        <begin position="418"/>
        <end position="438"/>
    </location>
</feature>
<dbReference type="OrthoDB" id="5242355at2"/>
<dbReference type="GO" id="GO:0005886">
    <property type="term" value="C:plasma membrane"/>
    <property type="evidence" value="ECO:0007669"/>
    <property type="project" value="TreeGrafter"/>
</dbReference>
<gene>
    <name evidence="8" type="ordered locus">Weevi_1598</name>
</gene>
<feature type="transmembrane region" description="Helical" evidence="7">
    <location>
        <begin position="194"/>
        <end position="214"/>
    </location>
</feature>
<keyword evidence="5 7" id="KW-1133">Transmembrane helix</keyword>
<comment type="similarity">
    <text evidence="2">Belongs to the multi antimicrobial extrusion (MATE) (TC 2.A.66.1) family.</text>
</comment>
<feature type="transmembrane region" description="Helical" evidence="7">
    <location>
        <begin position="93"/>
        <end position="116"/>
    </location>
</feature>
<evidence type="ECO:0000256" key="7">
    <source>
        <dbReference type="SAM" id="Phobius"/>
    </source>
</evidence>
<evidence type="ECO:0000256" key="4">
    <source>
        <dbReference type="ARBA" id="ARBA00022692"/>
    </source>
</evidence>
<dbReference type="InterPro" id="IPR044644">
    <property type="entry name" value="DinF-like"/>
</dbReference>
<comment type="subcellular location">
    <subcellularLocation>
        <location evidence="1">Membrane</location>
        <topology evidence="1">Multi-pass membrane protein</topology>
    </subcellularLocation>
</comment>
<sequence>MKQKDIRSKFSNHKNIIRLAIPIILANASAPLLGLSDTAVIGRTGTATELGAISLASLIFSFIYWGFGFLRMGTTGFISQAWGANNQTEVNLIYYRTFLTAILIGIVLIALQIPIAEVSRKLMSASPQVKSEVDNYFYIRIWGAPATLITFGIIGSLIGLGHTRQLLWIQLSLNFLNLLLNIIFVVGLKLGVKGIALGTLIAEWFALFYAIYLLHKTTQIPFSFSIIRKKWTEIINKQKIWMIFRVNLDIMLRTFALLTGFAWFANQGAKFGDSILAANHILLQFISLSAFFLDGYAHVVEMLSGKSIGAKNQKEFILQVKNSTELAAITAFMLGLGIILFGPIAIQFFSNNINVLNIAKNHVIYAGIYIMFSFAAFQLDGIFIGATQSKAMRNASIISLIILVASGTLLVQKWGNSGLWISFILYIIARGISLGLYFPQLIRSTFRN</sequence>
<dbReference type="PANTHER" id="PTHR43298:SF2">
    <property type="entry name" value="FMN_FAD EXPORTER YEEO-RELATED"/>
    <property type="match status" value="1"/>
</dbReference>
<dbReference type="GO" id="GO:0042910">
    <property type="term" value="F:xenobiotic transmembrane transporter activity"/>
    <property type="evidence" value="ECO:0007669"/>
    <property type="project" value="InterPro"/>
</dbReference>
<dbReference type="Pfam" id="PF01554">
    <property type="entry name" value="MatE"/>
    <property type="match status" value="2"/>
</dbReference>
<dbReference type="eggNOG" id="COG0534">
    <property type="taxonomic scope" value="Bacteria"/>
</dbReference>
<feature type="transmembrane region" description="Helical" evidence="7">
    <location>
        <begin position="362"/>
        <end position="383"/>
    </location>
</feature>
<dbReference type="RefSeq" id="WP_013598687.1">
    <property type="nucleotide sequence ID" value="NC_015144.1"/>
</dbReference>
<reference evidence="9" key="2">
    <citation type="journal article" date="2011" name="Stand. Genomic Sci.">
        <title>Complete genome sequence of Weeksella virosa type strain (9751T).</title>
        <authorList>
            <person name="Lang E."/>
            <person name="Teshima H."/>
            <person name="Lucas S."/>
            <person name="Lapidus A."/>
            <person name="Hammon N."/>
            <person name="Deshpande S."/>
            <person name="Nolan M."/>
            <person name="Cheng J."/>
            <person name="Pitluck S."/>
            <person name="Liolios K."/>
            <person name="Pagani I."/>
            <person name="Mikhailova N."/>
            <person name="Ivanova N."/>
            <person name="Mavromatis K."/>
            <person name="Pati A."/>
            <person name="Tapia R."/>
            <person name="Han C."/>
            <person name="Goodwin L."/>
            <person name="Chen A."/>
            <person name="Palaniappan K."/>
            <person name="Land M."/>
            <person name="Hauser L."/>
            <person name="Chang Y."/>
            <person name="Jeffries C."/>
            <person name="Brambilla E."/>
            <person name="Kopitz M."/>
            <person name="Rohde M."/>
            <person name="Goker M."/>
            <person name="Tindall B."/>
            <person name="Detter J."/>
            <person name="Woyke T."/>
            <person name="Bristow J."/>
            <person name="Eisen J."/>
            <person name="Markowitz V."/>
            <person name="Hugenholtz P."/>
            <person name="Klenk H."/>
            <person name="Kyrpides N."/>
        </authorList>
    </citation>
    <scope>NUCLEOTIDE SEQUENCE [LARGE SCALE GENOMIC DNA]</scope>
    <source>
        <strain evidence="9">ATCC 43766 / DSM 16922 / JCM 21250 / NBRC 16016 / NCTC 11634 / CL345/78</strain>
    </source>
</reference>
<keyword evidence="6 7" id="KW-0472">Membrane</keyword>
<dbReference type="EMBL" id="CP002455">
    <property type="protein sequence ID" value="ADX68298.1"/>
    <property type="molecule type" value="Genomic_DNA"/>
</dbReference>
<accession>F0NZF1</accession>
<protein>
    <submittedName>
        <fullName evidence="8">MATE efflux family protein</fullName>
    </submittedName>
</protein>
<keyword evidence="9" id="KW-1185">Reference proteome</keyword>
<feature type="transmembrane region" description="Helical" evidence="7">
    <location>
        <begin position="285"/>
        <end position="305"/>
    </location>
</feature>
<evidence type="ECO:0000256" key="2">
    <source>
        <dbReference type="ARBA" id="ARBA00010199"/>
    </source>
</evidence>
<dbReference type="Proteomes" id="UP000008641">
    <property type="component" value="Chromosome"/>
</dbReference>
<dbReference type="STRING" id="865938.Weevi_1598"/>
<dbReference type="NCBIfam" id="TIGR00797">
    <property type="entry name" value="matE"/>
    <property type="match status" value="1"/>
</dbReference>
<feature type="transmembrane region" description="Helical" evidence="7">
    <location>
        <begin position="246"/>
        <end position="265"/>
    </location>
</feature>
<evidence type="ECO:0000256" key="5">
    <source>
        <dbReference type="ARBA" id="ARBA00022989"/>
    </source>
</evidence>
<feature type="transmembrane region" description="Helical" evidence="7">
    <location>
        <begin position="326"/>
        <end position="350"/>
    </location>
</feature>
<dbReference type="KEGG" id="wvi:Weevi_1598"/>
<reference evidence="8 9" key="1">
    <citation type="journal article" date="2011" name="Stand. Genomic Sci.">
        <title>Complete genome sequence of Weeksella virosa type strain (9751).</title>
        <authorList>
            <person name="Lang E."/>
            <person name="Teshima H."/>
            <person name="Lucas S."/>
            <person name="Lapidus A."/>
            <person name="Hammon N."/>
            <person name="Deshpande S."/>
            <person name="Nolan M."/>
            <person name="Cheng J.F."/>
            <person name="Pitluck S."/>
            <person name="Liolios K."/>
            <person name="Pagani I."/>
            <person name="Mikhailova N."/>
            <person name="Ivanova N."/>
            <person name="Mavromatis K."/>
            <person name="Pati A."/>
            <person name="Tapia R."/>
            <person name="Han C."/>
            <person name="Goodwin L."/>
            <person name="Chen A."/>
            <person name="Palaniappan K."/>
            <person name="Land M."/>
            <person name="Hauser L."/>
            <person name="Chang Y.J."/>
            <person name="Jeffries C.D."/>
            <person name="Brambilla E.M."/>
            <person name="Kopitz M."/>
            <person name="Rohde M."/>
            <person name="Goker M."/>
            <person name="Tindall B.J."/>
            <person name="Detter J.C."/>
            <person name="Woyke T."/>
            <person name="Bristow J."/>
            <person name="Eisen J.A."/>
            <person name="Markowitz V."/>
            <person name="Hugenholtz P."/>
            <person name="Klenk H.P."/>
            <person name="Kyrpides N.C."/>
        </authorList>
    </citation>
    <scope>NUCLEOTIDE SEQUENCE [LARGE SCALE GENOMIC DNA]</scope>
    <source>
        <strain evidence="9">ATCC 43766 / DSM 16922 / JCM 21250 / NBRC 16016 / NCTC 11634 / CL345/78</strain>
    </source>
</reference>
<evidence type="ECO:0000313" key="8">
    <source>
        <dbReference type="EMBL" id="ADX68298.1"/>
    </source>
</evidence>
<feature type="transmembrane region" description="Helical" evidence="7">
    <location>
        <begin position="50"/>
        <end position="72"/>
    </location>
</feature>
<dbReference type="HOGENOM" id="CLU_012893_16_0_10"/>
<keyword evidence="3" id="KW-0813">Transport</keyword>
<organism evidence="8 9">
    <name type="scientific">Weeksella virosa (strain ATCC 43766 / DSM 16922 / JCM 21250 / CCUG 30538 / CDC 9751 / IAM 14551 / NBRC 16016 / NCTC 11634 / CL345/78)</name>
    <dbReference type="NCBI Taxonomy" id="865938"/>
    <lineage>
        <taxon>Bacteria</taxon>
        <taxon>Pseudomonadati</taxon>
        <taxon>Bacteroidota</taxon>
        <taxon>Flavobacteriia</taxon>
        <taxon>Flavobacteriales</taxon>
        <taxon>Weeksellaceae</taxon>
        <taxon>Weeksella</taxon>
    </lineage>
</organism>